<evidence type="ECO:0000256" key="3">
    <source>
        <dbReference type="ARBA" id="ARBA00022741"/>
    </source>
</evidence>
<dbReference type="SUPFAM" id="SSF52540">
    <property type="entry name" value="P-loop containing nucleoside triphosphate hydrolases"/>
    <property type="match status" value="1"/>
</dbReference>
<evidence type="ECO:0000256" key="2">
    <source>
        <dbReference type="ARBA" id="ARBA00022448"/>
    </source>
</evidence>
<dbReference type="PANTHER" id="PTHR43776:SF7">
    <property type="entry name" value="D,D-DIPEPTIDE TRANSPORT ATP-BINDING PROTEIN DDPF-RELATED"/>
    <property type="match status" value="1"/>
</dbReference>
<comment type="similarity">
    <text evidence="1">Belongs to the ABC transporter superfamily.</text>
</comment>
<dbReference type="PROSITE" id="PS50893">
    <property type="entry name" value="ABC_TRANSPORTER_2"/>
    <property type="match status" value="1"/>
</dbReference>
<sequence length="186" mass="21096">MNPAARNQMRREVQVIFQHPSSSLNPCWPVSKIITEPLKNRSQEALPPFLREVSHSEKAMAGRLLEMVGLHPSLIDRVPRQLSGGQQQRVAIARAVSVQPALIICDEPTASLDLSVQSQILQLLKHLQEQCQISYLFISHRLETVYWISDRILTFHEGRLADSFPCGELWDADRHAATLQLIESCR</sequence>
<dbReference type="STRING" id="1173111.SAMN05444955_102196"/>
<dbReference type="PANTHER" id="PTHR43776">
    <property type="entry name" value="TRANSPORT ATP-BINDING PROTEIN"/>
    <property type="match status" value="1"/>
</dbReference>
<keyword evidence="7" id="KW-1185">Reference proteome</keyword>
<dbReference type="EMBL" id="FOCQ01000002">
    <property type="protein sequence ID" value="SEM82432.1"/>
    <property type="molecule type" value="Genomic_DNA"/>
</dbReference>
<dbReference type="PROSITE" id="PS00211">
    <property type="entry name" value="ABC_TRANSPORTER_1"/>
    <property type="match status" value="1"/>
</dbReference>
<evidence type="ECO:0000256" key="4">
    <source>
        <dbReference type="ARBA" id="ARBA00022840"/>
    </source>
</evidence>
<keyword evidence="2" id="KW-0813">Transport</keyword>
<keyword evidence="4" id="KW-0067">ATP-binding</keyword>
<evidence type="ECO:0000313" key="7">
    <source>
        <dbReference type="Proteomes" id="UP000199695"/>
    </source>
</evidence>
<dbReference type="Proteomes" id="UP000199695">
    <property type="component" value="Unassembled WGS sequence"/>
</dbReference>
<dbReference type="InterPro" id="IPR027417">
    <property type="entry name" value="P-loop_NTPase"/>
</dbReference>
<accession>A0A1H8BHY1</accession>
<evidence type="ECO:0000313" key="6">
    <source>
        <dbReference type="EMBL" id="SEM82432.1"/>
    </source>
</evidence>
<reference evidence="6 7" key="1">
    <citation type="submission" date="2016-10" db="EMBL/GenBank/DDBJ databases">
        <authorList>
            <person name="de Groot N.N."/>
        </authorList>
    </citation>
    <scope>NUCLEOTIDE SEQUENCE [LARGE SCALE GENOMIC DNA]</scope>
    <source>
        <strain evidence="6 7">DSM 46701</strain>
    </source>
</reference>
<dbReference type="Gene3D" id="3.40.50.300">
    <property type="entry name" value="P-loop containing nucleotide triphosphate hydrolases"/>
    <property type="match status" value="1"/>
</dbReference>
<keyword evidence="3" id="KW-0547">Nucleotide-binding</keyword>
<dbReference type="AlphaFoldDB" id="A0A1H8BHY1"/>
<feature type="domain" description="ABC transporter" evidence="5">
    <location>
        <begin position="8"/>
        <end position="182"/>
    </location>
</feature>
<dbReference type="GO" id="GO:0005524">
    <property type="term" value="F:ATP binding"/>
    <property type="evidence" value="ECO:0007669"/>
    <property type="project" value="UniProtKB-KW"/>
</dbReference>
<name>A0A1H8BHY1_9BACL</name>
<dbReference type="InterPro" id="IPR003439">
    <property type="entry name" value="ABC_transporter-like_ATP-bd"/>
</dbReference>
<dbReference type="InterPro" id="IPR050319">
    <property type="entry name" value="ABC_transp_ATP-bind"/>
</dbReference>
<gene>
    <name evidence="6" type="ORF">SAMN05444955_102196</name>
</gene>
<dbReference type="Pfam" id="PF00005">
    <property type="entry name" value="ABC_tran"/>
    <property type="match status" value="1"/>
</dbReference>
<dbReference type="InterPro" id="IPR017871">
    <property type="entry name" value="ABC_transporter-like_CS"/>
</dbReference>
<organism evidence="6 7">
    <name type="scientific">Lihuaxuella thermophila</name>
    <dbReference type="NCBI Taxonomy" id="1173111"/>
    <lineage>
        <taxon>Bacteria</taxon>
        <taxon>Bacillati</taxon>
        <taxon>Bacillota</taxon>
        <taxon>Bacilli</taxon>
        <taxon>Bacillales</taxon>
        <taxon>Thermoactinomycetaceae</taxon>
        <taxon>Lihuaxuella</taxon>
    </lineage>
</organism>
<evidence type="ECO:0000259" key="5">
    <source>
        <dbReference type="PROSITE" id="PS50893"/>
    </source>
</evidence>
<dbReference type="GO" id="GO:0016887">
    <property type="term" value="F:ATP hydrolysis activity"/>
    <property type="evidence" value="ECO:0007669"/>
    <property type="project" value="InterPro"/>
</dbReference>
<proteinExistence type="inferred from homology"/>
<evidence type="ECO:0000256" key="1">
    <source>
        <dbReference type="ARBA" id="ARBA00005417"/>
    </source>
</evidence>
<protein>
    <submittedName>
        <fullName evidence="6">ABC transporter</fullName>
    </submittedName>
</protein>